<accession>A0A7W8HIB7</accession>
<dbReference type="InterPro" id="IPR011701">
    <property type="entry name" value="MFS"/>
</dbReference>
<dbReference type="Proteomes" id="UP000532440">
    <property type="component" value="Unassembled WGS sequence"/>
</dbReference>
<keyword evidence="1 4" id="KW-0812">Transmembrane</keyword>
<dbReference type="SUPFAM" id="SSF103473">
    <property type="entry name" value="MFS general substrate transporter"/>
    <property type="match status" value="1"/>
</dbReference>
<dbReference type="GO" id="GO:0022857">
    <property type="term" value="F:transmembrane transporter activity"/>
    <property type="evidence" value="ECO:0007669"/>
    <property type="project" value="InterPro"/>
</dbReference>
<feature type="transmembrane region" description="Helical" evidence="4">
    <location>
        <begin position="43"/>
        <end position="64"/>
    </location>
</feature>
<dbReference type="AlphaFoldDB" id="A0A7W8HIB7"/>
<feature type="transmembrane region" description="Helical" evidence="4">
    <location>
        <begin position="140"/>
        <end position="162"/>
    </location>
</feature>
<feature type="transmembrane region" description="Helical" evidence="4">
    <location>
        <begin position="76"/>
        <end position="96"/>
    </location>
</feature>
<dbReference type="InterPro" id="IPR036259">
    <property type="entry name" value="MFS_trans_sf"/>
</dbReference>
<feature type="transmembrane region" description="Helical" evidence="4">
    <location>
        <begin position="223"/>
        <end position="241"/>
    </location>
</feature>
<feature type="transmembrane region" description="Helical" evidence="4">
    <location>
        <begin position="313"/>
        <end position="336"/>
    </location>
</feature>
<evidence type="ECO:0000256" key="4">
    <source>
        <dbReference type="SAM" id="Phobius"/>
    </source>
</evidence>
<name>A0A7W8HIB7_9BURK</name>
<feature type="transmembrane region" description="Helical" evidence="4">
    <location>
        <begin position="102"/>
        <end position="128"/>
    </location>
</feature>
<evidence type="ECO:0000313" key="6">
    <source>
        <dbReference type="EMBL" id="MBB5272599.1"/>
    </source>
</evidence>
<dbReference type="PANTHER" id="PTHR11360">
    <property type="entry name" value="MONOCARBOXYLATE TRANSPORTER"/>
    <property type="match status" value="1"/>
</dbReference>
<dbReference type="EMBL" id="JACHGB010000005">
    <property type="protein sequence ID" value="MBB5272599.1"/>
    <property type="molecule type" value="Genomic_DNA"/>
</dbReference>
<dbReference type="Pfam" id="PF07690">
    <property type="entry name" value="MFS_1"/>
    <property type="match status" value="1"/>
</dbReference>
<evidence type="ECO:0000256" key="1">
    <source>
        <dbReference type="ARBA" id="ARBA00022692"/>
    </source>
</evidence>
<sequence length="409" mass="42679">MRNTYDSLRPAAGILIAASVMLTLALGLRQSLGIFMQPMTRDIAISVSEFTFAIAIQNIAWGIAQPITGALVVRMGFRRIMVAGGLFYLAGLAFLATAQGALGVTIGAGLLIGLSLACTASSIANSVASRAVPVAVRSTVLGLVSAAGSLGAMLAAPIGQYLQTGFGWRAGVIGFLVMAVAMLPAAWIAGRIDKVALPPSAPGQTDESTARSMARAALRHPPFLVMTGAFFVCGMQLVFLTTHLPSYLEICGMDPMLSAQALGMIGGFNVLGSLFFGWAGGRWSKQALLGLLYVTRSLVLAWFFSAAPTPESTLLFAGLMGFLWLGVSPLIAGSVAEMFGLRWQAMIQGLAFMSHQVGSTLGAFGGGLAFDFFGSYEFAWRFGVGLGLAAGTLQFLFAYLRPPPPALAG</sequence>
<evidence type="ECO:0000313" key="7">
    <source>
        <dbReference type="Proteomes" id="UP000532440"/>
    </source>
</evidence>
<dbReference type="Gene3D" id="1.20.1250.20">
    <property type="entry name" value="MFS general substrate transporter like domains"/>
    <property type="match status" value="1"/>
</dbReference>
<evidence type="ECO:0000256" key="2">
    <source>
        <dbReference type="ARBA" id="ARBA00022989"/>
    </source>
</evidence>
<feature type="transmembrane region" description="Helical" evidence="4">
    <location>
        <begin position="287"/>
        <end position="307"/>
    </location>
</feature>
<evidence type="ECO:0000259" key="5">
    <source>
        <dbReference type="PROSITE" id="PS50850"/>
    </source>
</evidence>
<keyword evidence="3 4" id="KW-0472">Membrane</keyword>
<keyword evidence="2 4" id="KW-1133">Transmembrane helix</keyword>
<dbReference type="InterPro" id="IPR050327">
    <property type="entry name" value="Proton-linked_MCT"/>
</dbReference>
<gene>
    <name evidence="6" type="ORF">HNQ70_002622</name>
</gene>
<keyword evidence="7" id="KW-1185">Reference proteome</keyword>
<protein>
    <submittedName>
        <fullName evidence="6">Putative MFS family arabinose efflux permease</fullName>
    </submittedName>
</protein>
<dbReference type="InterPro" id="IPR020846">
    <property type="entry name" value="MFS_dom"/>
</dbReference>
<feature type="transmembrane region" description="Helical" evidence="4">
    <location>
        <begin position="261"/>
        <end position="280"/>
    </location>
</feature>
<feature type="domain" description="Major facilitator superfamily (MFS) profile" evidence="5">
    <location>
        <begin position="11"/>
        <end position="401"/>
    </location>
</feature>
<dbReference type="CDD" id="cd17355">
    <property type="entry name" value="MFS_YcxA_like"/>
    <property type="match status" value="1"/>
</dbReference>
<feature type="transmembrane region" description="Helical" evidence="4">
    <location>
        <begin position="168"/>
        <end position="189"/>
    </location>
</feature>
<comment type="caution">
    <text evidence="6">The sequence shown here is derived from an EMBL/GenBank/DDBJ whole genome shotgun (WGS) entry which is preliminary data.</text>
</comment>
<organism evidence="6 7">
    <name type="scientific">Quisquiliibacterium transsilvanicum</name>
    <dbReference type="NCBI Taxonomy" id="1549638"/>
    <lineage>
        <taxon>Bacteria</taxon>
        <taxon>Pseudomonadati</taxon>
        <taxon>Pseudomonadota</taxon>
        <taxon>Betaproteobacteria</taxon>
        <taxon>Burkholderiales</taxon>
        <taxon>Burkholderiaceae</taxon>
        <taxon>Quisquiliibacterium</taxon>
    </lineage>
</organism>
<feature type="transmembrane region" description="Helical" evidence="4">
    <location>
        <begin position="357"/>
        <end position="376"/>
    </location>
</feature>
<evidence type="ECO:0000256" key="3">
    <source>
        <dbReference type="ARBA" id="ARBA00023136"/>
    </source>
</evidence>
<reference evidence="6 7" key="1">
    <citation type="submission" date="2020-08" db="EMBL/GenBank/DDBJ databases">
        <title>Genomic Encyclopedia of Type Strains, Phase IV (KMG-IV): sequencing the most valuable type-strain genomes for metagenomic binning, comparative biology and taxonomic classification.</title>
        <authorList>
            <person name="Goeker M."/>
        </authorList>
    </citation>
    <scope>NUCLEOTIDE SEQUENCE [LARGE SCALE GENOMIC DNA]</scope>
    <source>
        <strain evidence="6 7">DSM 29781</strain>
    </source>
</reference>
<dbReference type="PANTHER" id="PTHR11360:SF284">
    <property type="entry name" value="EG:103B4.3 PROTEIN-RELATED"/>
    <property type="match status" value="1"/>
</dbReference>
<proteinExistence type="predicted"/>
<feature type="transmembrane region" description="Helical" evidence="4">
    <location>
        <begin position="382"/>
        <end position="400"/>
    </location>
</feature>
<dbReference type="PROSITE" id="PS50850">
    <property type="entry name" value="MFS"/>
    <property type="match status" value="1"/>
</dbReference>